<protein>
    <recommendedName>
        <fullName evidence="1">N-acetyltransferase domain-containing protein</fullName>
    </recommendedName>
</protein>
<dbReference type="PROSITE" id="PS51186">
    <property type="entry name" value="GNAT"/>
    <property type="match status" value="1"/>
</dbReference>
<dbReference type="KEGG" id="cgy:CGLY_02995"/>
<dbReference type="SUPFAM" id="SSF55718">
    <property type="entry name" value="SCP-like"/>
    <property type="match status" value="1"/>
</dbReference>
<gene>
    <name evidence="2" type="ORF">CGLY_02995</name>
</gene>
<dbReference type="InterPro" id="IPR000182">
    <property type="entry name" value="GNAT_dom"/>
</dbReference>
<dbReference type="PANTHER" id="PTHR37817:SF1">
    <property type="entry name" value="N-ACETYLTRANSFERASE EIS"/>
    <property type="match status" value="1"/>
</dbReference>
<reference evidence="2 3" key="1">
    <citation type="journal article" date="2015" name="Int. J. Syst. Evol. Microbiol.">
        <title>Revisiting Corynebacterium glyciniphilum (ex Kubota et al., 1972) sp. nov., nom. rev., isolated from putrefied banana.</title>
        <authorList>
            <person name="Al-Dilaimi A."/>
            <person name="Bednarz H."/>
            <person name="Lomker A."/>
            <person name="Niehaus K."/>
            <person name="Kalinowski J."/>
            <person name="Ruckert C."/>
        </authorList>
    </citation>
    <scope>NUCLEOTIDE SEQUENCE [LARGE SCALE GENOMIC DNA]</scope>
    <source>
        <strain evidence="2">AJ 3170</strain>
    </source>
</reference>
<dbReference type="InterPro" id="IPR041380">
    <property type="entry name" value="Acetyltransf_17"/>
</dbReference>
<proteinExistence type="predicted"/>
<dbReference type="Gene3D" id="3.30.1050.10">
    <property type="entry name" value="SCP2 sterol-binding domain"/>
    <property type="match status" value="1"/>
</dbReference>
<dbReference type="AlphaFoldDB" id="X5DQV5"/>
<accession>X5DQV5</accession>
<dbReference type="InterPro" id="IPR036527">
    <property type="entry name" value="SCP2_sterol-bd_dom_sf"/>
</dbReference>
<dbReference type="InterPro" id="IPR025559">
    <property type="entry name" value="Eis_dom"/>
</dbReference>
<dbReference type="Pfam" id="PF13530">
    <property type="entry name" value="SCP2_2"/>
    <property type="match status" value="1"/>
</dbReference>
<feature type="domain" description="N-acetyltransferase" evidence="1">
    <location>
        <begin position="4"/>
        <end position="153"/>
    </location>
</feature>
<dbReference type="InterPro" id="IPR051554">
    <property type="entry name" value="Acetyltransferase_Eis"/>
</dbReference>
<sequence length="413" mass="45175">MSRVEFVQMDHSWRSRYESLTSWTWPSSYAVDELAGLPLPFEWEHSVALADRQDGDRLAAEAAFHPFPDFAVPGGRLPANGLTSVAVQPTYRRQGLLRRMISRYLDMSIARGDALSVLLAQEYGIYGRFGYGHASDVVTLRIPHGTRLAAPRSITDRTDLGVDVDYVSPDRDAPFIHRVQRAQSRPGTPVRELPGFQHRALTSPPAPAQPLRILRVTCHDEPAAYALFNRSQDAGTSVAAVSDWNALGTAAEYTLWQTLLNQDLIDTVEARRVPADSVLTSLLPDPRATSPSLHDDLWARILDVPACLTARRYSADLDLALRINDPLIKANDGVWTLRVVNGTAEVSPATPGVSPDVSLSVAQLSAAYLGRPVLAQATRLGPSDDLVEHTPGSANLLHTALSWPELPGTTWGF</sequence>
<dbReference type="OrthoDB" id="8399956at2"/>
<dbReference type="EMBL" id="CP006842">
    <property type="protein sequence ID" value="AHW63047.1"/>
    <property type="molecule type" value="Genomic_DNA"/>
</dbReference>
<organism evidence="2 3">
    <name type="scientific">Corynebacterium glyciniphilum AJ 3170</name>
    <dbReference type="NCBI Taxonomy" id="1404245"/>
    <lineage>
        <taxon>Bacteria</taxon>
        <taxon>Bacillati</taxon>
        <taxon>Actinomycetota</taxon>
        <taxon>Actinomycetes</taxon>
        <taxon>Mycobacteriales</taxon>
        <taxon>Corynebacteriaceae</taxon>
        <taxon>Corynebacterium</taxon>
    </lineage>
</organism>
<dbReference type="PANTHER" id="PTHR37817">
    <property type="entry name" value="N-ACETYLTRANSFERASE EIS"/>
    <property type="match status" value="1"/>
</dbReference>
<dbReference type="Gene3D" id="3.40.630.30">
    <property type="match status" value="2"/>
</dbReference>
<dbReference type="STRING" id="1404245.CGLY_02995"/>
<evidence type="ECO:0000313" key="3">
    <source>
        <dbReference type="Proteomes" id="UP000023703"/>
    </source>
</evidence>
<dbReference type="InterPro" id="IPR016181">
    <property type="entry name" value="Acyl_CoA_acyltransferase"/>
</dbReference>
<dbReference type="Pfam" id="PF13527">
    <property type="entry name" value="Acetyltransf_9"/>
    <property type="match status" value="1"/>
</dbReference>
<dbReference type="Proteomes" id="UP000023703">
    <property type="component" value="Chromosome"/>
</dbReference>
<dbReference type="SUPFAM" id="SSF55729">
    <property type="entry name" value="Acyl-CoA N-acyltransferases (Nat)"/>
    <property type="match status" value="1"/>
</dbReference>
<dbReference type="GO" id="GO:0034069">
    <property type="term" value="F:aminoglycoside N-acetyltransferase activity"/>
    <property type="evidence" value="ECO:0007669"/>
    <property type="project" value="TreeGrafter"/>
</dbReference>
<evidence type="ECO:0000313" key="2">
    <source>
        <dbReference type="EMBL" id="AHW63047.1"/>
    </source>
</evidence>
<dbReference type="HOGENOM" id="CLU_050659_4_0_11"/>
<dbReference type="Pfam" id="PF17668">
    <property type="entry name" value="Acetyltransf_17"/>
    <property type="match status" value="1"/>
</dbReference>
<dbReference type="RefSeq" id="WP_052539562.1">
    <property type="nucleotide sequence ID" value="NZ_CP006842.1"/>
</dbReference>
<dbReference type="GO" id="GO:0030649">
    <property type="term" value="P:aminoglycoside antibiotic catabolic process"/>
    <property type="evidence" value="ECO:0007669"/>
    <property type="project" value="TreeGrafter"/>
</dbReference>
<dbReference type="eggNOG" id="COG4552">
    <property type="taxonomic scope" value="Bacteria"/>
</dbReference>
<keyword evidence="3" id="KW-1185">Reference proteome</keyword>
<evidence type="ECO:0000259" key="1">
    <source>
        <dbReference type="PROSITE" id="PS51186"/>
    </source>
</evidence>
<name>X5DQV5_9CORY</name>